<protein>
    <recommendedName>
        <fullName evidence="4">SMP-30/Gluconolactonase/LRE-like region domain-containing protein</fullName>
    </recommendedName>
</protein>
<accession>A0A1F5LIU1</accession>
<feature type="chain" id="PRO_5009519632" description="SMP-30/Gluconolactonase/LRE-like region domain-containing protein" evidence="1">
    <location>
        <begin position="24"/>
        <end position="335"/>
    </location>
</feature>
<comment type="caution">
    <text evidence="2">The sequence shown here is derived from an EMBL/GenBank/DDBJ whole genome shotgun (WGS) entry which is preliminary data.</text>
</comment>
<evidence type="ECO:0000313" key="2">
    <source>
        <dbReference type="EMBL" id="OGE53133.1"/>
    </source>
</evidence>
<dbReference type="Gene3D" id="2.120.10.30">
    <property type="entry name" value="TolB, C-terminal domain"/>
    <property type="match status" value="1"/>
</dbReference>
<dbReference type="STRING" id="1835702.A0A1F5LIU1"/>
<dbReference type="RefSeq" id="XP_022488572.1">
    <property type="nucleotide sequence ID" value="XM_022631529.1"/>
</dbReference>
<dbReference type="InterPro" id="IPR011042">
    <property type="entry name" value="6-blade_b-propeller_TolB-like"/>
</dbReference>
<dbReference type="Proteomes" id="UP000177622">
    <property type="component" value="Unassembled WGS sequence"/>
</dbReference>
<dbReference type="EMBL" id="LXJU01000008">
    <property type="protein sequence ID" value="OGE53133.1"/>
    <property type="molecule type" value="Genomic_DNA"/>
</dbReference>
<evidence type="ECO:0000313" key="3">
    <source>
        <dbReference type="Proteomes" id="UP000177622"/>
    </source>
</evidence>
<dbReference type="OrthoDB" id="9977941at2759"/>
<dbReference type="AlphaFoldDB" id="A0A1F5LIU1"/>
<name>A0A1F5LIU1_PENAI</name>
<proteinExistence type="predicted"/>
<dbReference type="SUPFAM" id="SSF63829">
    <property type="entry name" value="Calcium-dependent phosphotriesterase"/>
    <property type="match status" value="1"/>
</dbReference>
<gene>
    <name evidence="2" type="ORF">PENARI_c008G07909</name>
</gene>
<dbReference type="InterPro" id="IPR052998">
    <property type="entry name" value="Hetero-Diels-Alderase-like"/>
</dbReference>
<organism evidence="2 3">
    <name type="scientific">Penicillium arizonense</name>
    <dbReference type="NCBI Taxonomy" id="1835702"/>
    <lineage>
        <taxon>Eukaryota</taxon>
        <taxon>Fungi</taxon>
        <taxon>Dikarya</taxon>
        <taxon>Ascomycota</taxon>
        <taxon>Pezizomycotina</taxon>
        <taxon>Eurotiomycetes</taxon>
        <taxon>Eurotiomycetidae</taxon>
        <taxon>Eurotiales</taxon>
        <taxon>Aspergillaceae</taxon>
        <taxon>Penicillium</taxon>
    </lineage>
</organism>
<dbReference type="PANTHER" id="PTHR42060">
    <property type="entry name" value="NHL REPEAT-CONTAINING PROTEIN-RELATED"/>
    <property type="match status" value="1"/>
</dbReference>
<keyword evidence="3" id="KW-1185">Reference proteome</keyword>
<feature type="signal peptide" evidence="1">
    <location>
        <begin position="1"/>
        <end position="23"/>
    </location>
</feature>
<evidence type="ECO:0008006" key="4">
    <source>
        <dbReference type="Google" id="ProtNLM"/>
    </source>
</evidence>
<keyword evidence="1" id="KW-0732">Signal</keyword>
<dbReference type="PANTHER" id="PTHR42060:SF1">
    <property type="entry name" value="NHL REPEAT-CONTAINING PROTEIN"/>
    <property type="match status" value="1"/>
</dbReference>
<sequence length="335" mass="35903">MLSPISSMLVPTFFLFIATLVSCTPTSAIKPVVTTVYQFPSGAYLENLAVGHESILVTRADTPSLYQIKLPARPHASAYASLIHHFPNATGLMGIAEYAPNTFAVIVGNFSMTKLVPGTWSVWSVQIFDKNQHSTIEKIVDLVEGQFLNGMAILNKTGAILIADSLAGCVYHLNVKTGAYEVVLEHESMKATGAIGLNGIRTVTTATESFLYYDNSKTTTVNRVAIDPVSGRAKGKYITLAHGFYADDLAYDYETGDVWVAGNADNTIFRINYDGDEIVVANASSTPSVMTPSSLAFGKGRHSRTLFSTTYAGVAPNGTVTGGNLLAIDVGLEKR</sequence>
<reference evidence="2 3" key="1">
    <citation type="journal article" date="2016" name="Sci. Rep.">
        <title>Penicillium arizonense, a new, genome sequenced fungal species, reveals a high chemical diversity in secreted metabolites.</title>
        <authorList>
            <person name="Grijseels S."/>
            <person name="Nielsen J.C."/>
            <person name="Randelovic M."/>
            <person name="Nielsen J."/>
            <person name="Nielsen K.F."/>
            <person name="Workman M."/>
            <person name="Frisvad J.C."/>
        </authorList>
    </citation>
    <scope>NUCLEOTIDE SEQUENCE [LARGE SCALE GENOMIC DNA]</scope>
    <source>
        <strain evidence="2 3">CBS 141311</strain>
    </source>
</reference>
<dbReference type="GeneID" id="34576263"/>
<evidence type="ECO:0000256" key="1">
    <source>
        <dbReference type="SAM" id="SignalP"/>
    </source>
</evidence>